<dbReference type="HOGENOM" id="CLU_1885611_0_0_1"/>
<gene>
    <name evidence="1" type="ORF">CGGC5_2949</name>
</gene>
<proteinExistence type="predicted"/>
<sequence length="135" mass="14881">MNGLGIMNMDMNAHGAAVARPSPSMPNLRVTHADALAQGCGRKDCFHDAASPDCELHGNLVRDIIRSRREERRARLQQRCRTGHVSCRRGRVGDQKRDAAEAAVEPEQHKIRESEVDYLVGLLAVRVTFDGGSHA</sequence>
<organism evidence="1">
    <name type="scientific">Colletotrichum fructicola (strain Nara gc5)</name>
    <name type="common">Anthracnose fungus</name>
    <name type="synonym">Colletotrichum gloeosporioides (strain Nara gc5)</name>
    <dbReference type="NCBI Taxonomy" id="1213859"/>
    <lineage>
        <taxon>Eukaryota</taxon>
        <taxon>Fungi</taxon>
        <taxon>Dikarya</taxon>
        <taxon>Ascomycota</taxon>
        <taxon>Pezizomycotina</taxon>
        <taxon>Sordariomycetes</taxon>
        <taxon>Hypocreomycetidae</taxon>
        <taxon>Glomerellales</taxon>
        <taxon>Glomerellaceae</taxon>
        <taxon>Colletotrichum</taxon>
        <taxon>Colletotrichum gloeosporioides species complex</taxon>
    </lineage>
</organism>
<name>L2GI67_COLFN</name>
<reference evidence="1" key="1">
    <citation type="submission" date="2012-08" db="EMBL/GenBank/DDBJ databases">
        <title>Genome analysis of Colletotrichum orbiculare and Colletotrichum fructicola.</title>
        <authorList>
            <person name="Gan P.H.P."/>
            <person name="Ikeda K."/>
            <person name="Irieda H."/>
            <person name="Narusaka M."/>
            <person name="O'Connell R.J."/>
            <person name="Narusaka Y."/>
            <person name="Takano Y."/>
            <person name="Kubo Y."/>
            <person name="Shirasu K."/>
        </authorList>
    </citation>
    <scope>NUCLEOTIDE SEQUENCE</scope>
    <source>
        <strain evidence="1">Nara gc5</strain>
    </source>
</reference>
<evidence type="ECO:0000313" key="1">
    <source>
        <dbReference type="EMBL" id="ELA37713.1"/>
    </source>
</evidence>
<protein>
    <submittedName>
        <fullName evidence="1">Uncharacterized protein</fullName>
    </submittedName>
</protein>
<dbReference type="EMBL" id="KB020351">
    <property type="protein sequence ID" value="ELA37713.1"/>
    <property type="molecule type" value="Genomic_DNA"/>
</dbReference>
<dbReference type="AlphaFoldDB" id="L2GI67"/>
<accession>L2GI67</accession>